<keyword evidence="2" id="KW-0472">Membrane</keyword>
<accession>A0A1I6W0J0</accession>
<feature type="transmembrane region" description="Helical" evidence="2">
    <location>
        <begin position="42"/>
        <end position="63"/>
    </location>
</feature>
<feature type="region of interest" description="Disordered" evidence="1">
    <location>
        <begin position="243"/>
        <end position="263"/>
    </location>
</feature>
<sequence length="294" mass="30956">MSDDGLGAELRALRQHLEPGVAPAGPAEVRRRGERRRARRRTAAVTLSVGLVAALGLGGWALAPRPGGEPVPPAAADPSPPDTAPSATPLPALPPAALPGVWRGWEWRPAAPADAAENRLMTLTMHRDCGWPLTGEQLGAENGASTFYTEELGGAWSSYEVMEFADEARAAEAFTRLQGNREYCTLFPSGASVPAPVPLVDGTDVVLYQQVLEADGVYEAALVVAWRGERVAVLRTLLSVGSPTDQRMDDADRTPGGVPGPPLDGEATPHDCLAVLVADGVAFAEEDWTCPAED</sequence>
<reference evidence="4" key="1">
    <citation type="submission" date="2016-10" db="EMBL/GenBank/DDBJ databases">
        <authorList>
            <person name="Varghese N."/>
            <person name="Submissions S."/>
        </authorList>
    </citation>
    <scope>NUCLEOTIDE SEQUENCE [LARGE SCALE GENOMIC DNA]</scope>
    <source>
        <strain evidence="4">CGMCC 4.7047</strain>
    </source>
</reference>
<dbReference type="Proteomes" id="UP000198873">
    <property type="component" value="Unassembled WGS sequence"/>
</dbReference>
<evidence type="ECO:0000313" key="3">
    <source>
        <dbReference type="EMBL" id="SFT19517.1"/>
    </source>
</evidence>
<name>A0A1I6W0J0_9ACTN</name>
<protein>
    <submittedName>
        <fullName evidence="3">Uncharacterized protein</fullName>
    </submittedName>
</protein>
<gene>
    <name evidence="3" type="ORF">SAMN05444716_111103</name>
</gene>
<evidence type="ECO:0000256" key="2">
    <source>
        <dbReference type="SAM" id="Phobius"/>
    </source>
</evidence>
<evidence type="ECO:0000256" key="1">
    <source>
        <dbReference type="SAM" id="MobiDB-lite"/>
    </source>
</evidence>
<keyword evidence="2" id="KW-1133">Transmembrane helix</keyword>
<evidence type="ECO:0000313" key="4">
    <source>
        <dbReference type="Proteomes" id="UP000198873"/>
    </source>
</evidence>
<feature type="compositionally biased region" description="Pro residues" evidence="1">
    <location>
        <begin position="67"/>
        <end position="83"/>
    </location>
</feature>
<dbReference type="STRING" id="1176198.SAMN05444716_111103"/>
<organism evidence="3 4">
    <name type="scientific">Streptomyces harbinensis</name>
    <dbReference type="NCBI Taxonomy" id="1176198"/>
    <lineage>
        <taxon>Bacteria</taxon>
        <taxon>Bacillati</taxon>
        <taxon>Actinomycetota</taxon>
        <taxon>Actinomycetes</taxon>
        <taxon>Kitasatosporales</taxon>
        <taxon>Streptomycetaceae</taxon>
        <taxon>Streptomyces</taxon>
    </lineage>
</organism>
<dbReference type="AlphaFoldDB" id="A0A1I6W0J0"/>
<feature type="region of interest" description="Disordered" evidence="1">
    <location>
        <begin position="1"/>
        <end position="42"/>
    </location>
</feature>
<keyword evidence="2" id="KW-0812">Transmembrane</keyword>
<proteinExistence type="predicted"/>
<dbReference type="RefSeq" id="WP_093844333.1">
    <property type="nucleotide sequence ID" value="NZ_FPAB01000011.1"/>
</dbReference>
<keyword evidence="4" id="KW-1185">Reference proteome</keyword>
<feature type="compositionally biased region" description="Basic residues" evidence="1">
    <location>
        <begin position="32"/>
        <end position="42"/>
    </location>
</feature>
<feature type="region of interest" description="Disordered" evidence="1">
    <location>
        <begin position="66"/>
        <end position="92"/>
    </location>
</feature>
<dbReference type="EMBL" id="FPAB01000011">
    <property type="protein sequence ID" value="SFT19517.1"/>
    <property type="molecule type" value="Genomic_DNA"/>
</dbReference>